<keyword evidence="3" id="KW-0614">Plasmid</keyword>
<name>A0AAU8ARD4_9RHOB</name>
<dbReference type="GO" id="GO:0003824">
    <property type="term" value="F:catalytic activity"/>
    <property type="evidence" value="ECO:0007669"/>
    <property type="project" value="InterPro"/>
</dbReference>
<dbReference type="Pfam" id="PF01425">
    <property type="entry name" value="Amidase"/>
    <property type="match status" value="1"/>
</dbReference>
<geneLocation type="plasmid" evidence="3">
    <name>unnamed2</name>
</geneLocation>
<accession>A0AAU8ARD4</accession>
<dbReference type="InterPro" id="IPR036928">
    <property type="entry name" value="AS_sf"/>
</dbReference>
<evidence type="ECO:0000259" key="2">
    <source>
        <dbReference type="Pfam" id="PF01425"/>
    </source>
</evidence>
<dbReference type="PANTHER" id="PTHR11895:SF151">
    <property type="entry name" value="GLUTAMYL-TRNA(GLN) AMIDOTRANSFERASE SUBUNIT A"/>
    <property type="match status" value="1"/>
</dbReference>
<dbReference type="AlphaFoldDB" id="A0AAU8ARD4"/>
<dbReference type="InterPro" id="IPR000120">
    <property type="entry name" value="Amidase"/>
</dbReference>
<feature type="region of interest" description="Disordered" evidence="1">
    <location>
        <begin position="145"/>
        <end position="166"/>
    </location>
</feature>
<dbReference type="RefSeq" id="WP_353476015.1">
    <property type="nucleotide sequence ID" value="NZ_CP123387.1"/>
</dbReference>
<dbReference type="Gene3D" id="3.90.1300.10">
    <property type="entry name" value="Amidase signature (AS) domain"/>
    <property type="match status" value="1"/>
</dbReference>
<organism evidence="3">
    <name type="scientific">Alloyangia sp. H15</name>
    <dbReference type="NCBI Taxonomy" id="3029062"/>
    <lineage>
        <taxon>Bacteria</taxon>
        <taxon>Pseudomonadati</taxon>
        <taxon>Pseudomonadota</taxon>
        <taxon>Alphaproteobacteria</taxon>
        <taxon>Rhodobacterales</taxon>
        <taxon>Roseobacteraceae</taxon>
        <taxon>Alloyangia</taxon>
    </lineage>
</organism>
<sequence length="454" mass="47407">MAADRARQRQGAGPLLMALGAVELRDRLASGALSALELAEACITRIAAREGEVGAWAWHDPEFARAQARQLDAHRASGKPIGPLHGLPVGVKDVIDTARIPTENGCPVDAGRVPLRDAFVVERLRQAGAVIMGKTVSTELAFMDPSATRNPHNPEHTPGGSSAGSAAAVADGMVPLALGTQTGGSVIRPASFCGVTGYKPTFGAIPRRGVLLQSQSLDTVGVFASDPAGAAMLAEVLFGHDAADSATSLAPPPRLLETALSAPPFAPVLAFVRPPGWDTAEPQLRAAFDELRAALGEQVFEVDLPRAFDGAAAQRRCINLAEMARNFHRYGRDGGALLGPSIRAALTEGDGIRARDYLAALDWAQVLQAGLAEIFERCDAILCPAAPGPAPEGLGSTGDPIFNGLWTMLGTPAVTVPILTAENGLPMGVQLVGARGNDARLLRTARWLHDWAGQ</sequence>
<reference evidence="3" key="1">
    <citation type="submission" date="2023-02" db="EMBL/GenBank/DDBJ databases">
        <title>Description and genomic characterization of Salipiger bruguierae sp. nov., isolated from the sediment of mangrove plant Bruguiera sexangula.</title>
        <authorList>
            <person name="Long M."/>
        </authorList>
    </citation>
    <scope>NUCLEOTIDE SEQUENCE</scope>
    <source>
        <strain evidence="3">H15</strain>
        <plasmid evidence="3">unnamed2</plasmid>
    </source>
</reference>
<dbReference type="InterPro" id="IPR023631">
    <property type="entry name" value="Amidase_dom"/>
</dbReference>
<proteinExistence type="predicted"/>
<gene>
    <name evidence="3" type="ORF">PVT71_25520</name>
</gene>
<evidence type="ECO:0000313" key="3">
    <source>
        <dbReference type="EMBL" id="XCC97125.1"/>
    </source>
</evidence>
<evidence type="ECO:0000256" key="1">
    <source>
        <dbReference type="SAM" id="MobiDB-lite"/>
    </source>
</evidence>
<dbReference type="PANTHER" id="PTHR11895">
    <property type="entry name" value="TRANSAMIDASE"/>
    <property type="match status" value="1"/>
</dbReference>
<protein>
    <submittedName>
        <fullName evidence="3">Amidase</fullName>
    </submittedName>
</protein>
<feature type="domain" description="Amidase" evidence="2">
    <location>
        <begin position="37"/>
        <end position="442"/>
    </location>
</feature>
<dbReference type="EMBL" id="CP123387">
    <property type="protein sequence ID" value="XCC97125.1"/>
    <property type="molecule type" value="Genomic_DNA"/>
</dbReference>
<dbReference type="SUPFAM" id="SSF75304">
    <property type="entry name" value="Amidase signature (AS) enzymes"/>
    <property type="match status" value="1"/>
</dbReference>